<dbReference type="EMBL" id="VCMV01000003">
    <property type="protein sequence ID" value="KAB0269143.1"/>
    <property type="molecule type" value="Genomic_DNA"/>
</dbReference>
<dbReference type="InterPro" id="IPR038109">
    <property type="entry name" value="DNA_bind_recomb_sf"/>
</dbReference>
<dbReference type="InterPro" id="IPR011109">
    <property type="entry name" value="DNA_bind_recombinase_dom"/>
</dbReference>
<dbReference type="Pfam" id="PF07508">
    <property type="entry name" value="Recombinase"/>
    <property type="match status" value="1"/>
</dbReference>
<dbReference type="GO" id="GO:0000150">
    <property type="term" value="F:DNA strand exchange activity"/>
    <property type="evidence" value="ECO:0007669"/>
    <property type="project" value="InterPro"/>
</dbReference>
<feature type="domain" description="Recombinase" evidence="2">
    <location>
        <begin position="168"/>
        <end position="282"/>
    </location>
</feature>
<accession>A0A5N3PHK0</accession>
<protein>
    <submittedName>
        <fullName evidence="3">Recombinase family protein</fullName>
    </submittedName>
</protein>
<evidence type="ECO:0000259" key="1">
    <source>
        <dbReference type="PROSITE" id="PS51736"/>
    </source>
</evidence>
<gene>
    <name evidence="3" type="ORF">FEZ63_03275</name>
</gene>
<dbReference type="PROSITE" id="PS51737">
    <property type="entry name" value="RECOMBINASE_DNA_BIND"/>
    <property type="match status" value="1"/>
</dbReference>
<dbReference type="Gene3D" id="3.40.50.1390">
    <property type="entry name" value="Resolvase, N-terminal catalytic domain"/>
    <property type="match status" value="1"/>
</dbReference>
<feature type="domain" description="Resolvase/invertase-type recombinase catalytic" evidence="1">
    <location>
        <begin position="9"/>
        <end position="160"/>
    </location>
</feature>
<dbReference type="AlphaFoldDB" id="A0A5N3PHK0"/>
<dbReference type="SUPFAM" id="SSF53041">
    <property type="entry name" value="Resolvase-like"/>
    <property type="match status" value="1"/>
</dbReference>
<dbReference type="PANTHER" id="PTHR30461:SF23">
    <property type="entry name" value="DNA RECOMBINASE-RELATED"/>
    <property type="match status" value="1"/>
</dbReference>
<dbReference type="OrthoDB" id="7475655at2"/>
<evidence type="ECO:0000259" key="2">
    <source>
        <dbReference type="PROSITE" id="PS51737"/>
    </source>
</evidence>
<dbReference type="InterPro" id="IPR050639">
    <property type="entry name" value="SSR_resolvase"/>
</dbReference>
<dbReference type="PROSITE" id="PS51736">
    <property type="entry name" value="RECOMBINASES_3"/>
    <property type="match status" value="1"/>
</dbReference>
<organism evidence="3 4">
    <name type="scientific">Microvirga brassicacearum</name>
    <dbReference type="NCBI Taxonomy" id="2580413"/>
    <lineage>
        <taxon>Bacteria</taxon>
        <taxon>Pseudomonadati</taxon>
        <taxon>Pseudomonadota</taxon>
        <taxon>Alphaproteobacteria</taxon>
        <taxon>Hyphomicrobiales</taxon>
        <taxon>Methylobacteriaceae</taxon>
        <taxon>Microvirga</taxon>
    </lineage>
</organism>
<dbReference type="Gene3D" id="3.90.1750.20">
    <property type="entry name" value="Putative Large Serine Recombinase, Chain B, Domain 2"/>
    <property type="match status" value="1"/>
</dbReference>
<dbReference type="InterPro" id="IPR036162">
    <property type="entry name" value="Resolvase-like_N_sf"/>
</dbReference>
<evidence type="ECO:0000313" key="3">
    <source>
        <dbReference type="EMBL" id="KAB0269143.1"/>
    </source>
</evidence>
<name>A0A5N3PHK0_9HYPH</name>
<dbReference type="Pfam" id="PF00239">
    <property type="entry name" value="Resolvase"/>
    <property type="match status" value="1"/>
</dbReference>
<dbReference type="CDD" id="cd03768">
    <property type="entry name" value="SR_ResInv"/>
    <property type="match status" value="1"/>
</dbReference>
<sequence>MRDPSRQLRCAIYTRKSSEEGLEQDFNSLHAQREACEAYVTSQKHEGWKAIPVLYDDGGSGGTMERPGLSRLLTDIASGLVDVVVVYKVDRLTRSLTDFARIVDVFDQKGVSFVSVTQAFNTTSSMGRLTLNVLLSFAQFEREVTGERIRDKIAASKKKGLWMGGFVPIGYEAAGRTLVINEDEAQTVRLIYELYLEQRSVDALTASLAHRGLLTKIRTGESEGMTGGRAFSRGHLHRILQNPLYAGKIAHKGKVYGGQHPAIIDPALWLQVQELLADNCQGARLKVRAKNPSLLTGLLVDASRQPLLASHAVKRGRRYRYYVSASLMKRAAGRKHPAATPRGSTDRKGWRVPAGEVDDGVIRILSGLLCNETWVLAHMAAPQSTIAVRQAALARAETFAAHLQSSDPVARRTFVLGLVEQVMLTDTEITLTIKTDLFSEFAAGREAPIVETCPLILTRRGAETRLILEGSAAREPEPDPVLTKGLAQAHRWWKDLLSQRYTTMREIAQAYQTDERYVARIIMLAFLPAARAKQILDGTQPSDLTLHSFLKDDEVWLAAEIA</sequence>
<dbReference type="Proteomes" id="UP000325684">
    <property type="component" value="Unassembled WGS sequence"/>
</dbReference>
<comment type="caution">
    <text evidence="3">The sequence shown here is derived from an EMBL/GenBank/DDBJ whole genome shotgun (WGS) entry which is preliminary data.</text>
</comment>
<dbReference type="SMART" id="SM00857">
    <property type="entry name" value="Resolvase"/>
    <property type="match status" value="1"/>
</dbReference>
<proteinExistence type="predicted"/>
<dbReference type="InterPro" id="IPR006119">
    <property type="entry name" value="Resolv_N"/>
</dbReference>
<keyword evidence="4" id="KW-1185">Reference proteome</keyword>
<evidence type="ECO:0000313" key="4">
    <source>
        <dbReference type="Proteomes" id="UP000325684"/>
    </source>
</evidence>
<reference evidence="3 4" key="1">
    <citation type="journal article" date="2019" name="Microorganisms">
        <title>Genome Insights into the Novel Species Microvirga brassicacearum, a Rapeseed Endophyte with Biotechnological Potential.</title>
        <authorList>
            <person name="Jimenez-Gomez A."/>
            <person name="Saati-Santamaria Z."/>
            <person name="Igual J.M."/>
            <person name="Rivas R."/>
            <person name="Mateos P.F."/>
            <person name="Garcia-Fraile P."/>
        </authorList>
    </citation>
    <scope>NUCLEOTIDE SEQUENCE [LARGE SCALE GENOMIC DNA]</scope>
    <source>
        <strain evidence="3 4">CDVBN77</strain>
    </source>
</reference>
<dbReference type="GO" id="GO:0003677">
    <property type="term" value="F:DNA binding"/>
    <property type="evidence" value="ECO:0007669"/>
    <property type="project" value="InterPro"/>
</dbReference>
<dbReference type="PANTHER" id="PTHR30461">
    <property type="entry name" value="DNA-INVERTASE FROM LAMBDOID PROPHAGE"/>
    <property type="match status" value="1"/>
</dbReference>
<dbReference type="RefSeq" id="WP_150942200.1">
    <property type="nucleotide sequence ID" value="NZ_VCMV01000003.1"/>
</dbReference>